<reference evidence="1 2" key="1">
    <citation type="journal article" date="2011" name="J. Bacteriol.">
        <title>Draft genome sequence of Caloramator australicus strain RC3T, a thermoanaerobe from the Great Artesian Basin of Australia.</title>
        <authorList>
            <person name="Ogg C.D."/>
            <person name="Patel B.K.C."/>
        </authorList>
    </citation>
    <scope>NUCLEOTIDE SEQUENCE [LARGE SCALE GENOMIC DNA]</scope>
    <source>
        <strain evidence="1 2">RC3</strain>
    </source>
</reference>
<sequence length="319" mass="37867">MGEYINYFAIPETLFECQYYESLTTFEKLFCIELLNQFNQTEEFYKSDFEFAAKFGVSTKTIQTARNKLKDFGLLEFRAGGITKRKKYLATGYNYFGFHDDIKKINNGELEKRYSKIDRFTFEALIYYAAVKKITLEEVLTYIALFYIYDMQEGTDSFRVTKSKLSELTGLNTTTIVKCIEGLYKKILFNDNTAHLFEFKLGYHVIDIMKFSYWASPERGNNLWLYETMKMRIEKEKEKLINEKKAKNYKGLVRRFYEMAGKRIQTNVIEEGALKLAEIEGYFVNQEEIIKAMEWYLNNYCSSEKRTINKFVEYVKANY</sequence>
<keyword evidence="2" id="KW-1185">Reference proteome</keyword>
<organism evidence="1 2">
    <name type="scientific">Caloramator australicus RC3</name>
    <dbReference type="NCBI Taxonomy" id="857293"/>
    <lineage>
        <taxon>Bacteria</taxon>
        <taxon>Bacillati</taxon>
        <taxon>Bacillota</taxon>
        <taxon>Clostridia</taxon>
        <taxon>Eubacteriales</taxon>
        <taxon>Clostridiaceae</taxon>
        <taxon>Caloramator</taxon>
    </lineage>
</organism>
<dbReference type="STRING" id="857293.CAAU_0967"/>
<evidence type="ECO:0000313" key="1">
    <source>
        <dbReference type="EMBL" id="CCJ33051.1"/>
    </source>
</evidence>
<accession>I7J4U6</accession>
<gene>
    <name evidence="1" type="ORF">CAAU_0967</name>
</gene>
<comment type="caution">
    <text evidence="1">The sequence shown here is derived from an EMBL/GenBank/DDBJ whole genome shotgun (WGS) entry which is preliminary data.</text>
</comment>
<name>I7J4U6_9CLOT</name>
<proteinExistence type="predicted"/>
<dbReference type="AlphaFoldDB" id="I7J4U6"/>
<dbReference type="Proteomes" id="UP000007652">
    <property type="component" value="Unassembled WGS sequence"/>
</dbReference>
<dbReference type="Gene3D" id="1.10.10.10">
    <property type="entry name" value="Winged helix-like DNA-binding domain superfamily/Winged helix DNA-binding domain"/>
    <property type="match status" value="1"/>
</dbReference>
<dbReference type="EMBL" id="CAKP01000047">
    <property type="protein sequence ID" value="CCJ33051.1"/>
    <property type="molecule type" value="Genomic_DNA"/>
</dbReference>
<evidence type="ECO:0000313" key="2">
    <source>
        <dbReference type="Proteomes" id="UP000007652"/>
    </source>
</evidence>
<protein>
    <submittedName>
        <fullName evidence="1">Uncharacterized protein</fullName>
    </submittedName>
</protein>
<dbReference type="RefSeq" id="WP_008908325.1">
    <property type="nucleotide sequence ID" value="NZ_CAKP01000047.1"/>
</dbReference>
<dbReference type="InterPro" id="IPR036388">
    <property type="entry name" value="WH-like_DNA-bd_sf"/>
</dbReference>